<dbReference type="AlphaFoldDB" id="A0A0E0NTU7"/>
<keyword evidence="3" id="KW-1185">Reference proteome</keyword>
<feature type="compositionally biased region" description="Basic and acidic residues" evidence="1">
    <location>
        <begin position="20"/>
        <end position="30"/>
    </location>
</feature>
<evidence type="ECO:0000256" key="1">
    <source>
        <dbReference type="SAM" id="MobiDB-lite"/>
    </source>
</evidence>
<reference evidence="2" key="2">
    <citation type="submission" date="2015-06" db="UniProtKB">
        <authorList>
            <consortium name="EnsemblPlants"/>
        </authorList>
    </citation>
    <scope>IDENTIFICATION</scope>
</reference>
<sequence>MSGPTLGRTPTWRRASTQEGGREHAAEERGCYGWGGEARGGEEDDDVAALIADNDNGGATVSTVDDDAARQRDAAEGRCQWREGVGALDLGMWGETSLDLGGGGRRGDSNLTKFSSLRATTQQWASNEVATSVQAPRVPN</sequence>
<feature type="region of interest" description="Disordered" evidence="1">
    <location>
        <begin position="1"/>
        <end position="42"/>
    </location>
</feature>
<dbReference type="HOGENOM" id="CLU_1838425_0_0_1"/>
<evidence type="ECO:0000313" key="2">
    <source>
        <dbReference type="EnsemblPlants" id="ORUFI03G14670.1"/>
    </source>
</evidence>
<name>A0A0E0NTU7_ORYRU</name>
<evidence type="ECO:0000313" key="3">
    <source>
        <dbReference type="Proteomes" id="UP000008022"/>
    </source>
</evidence>
<proteinExistence type="predicted"/>
<organism evidence="2 3">
    <name type="scientific">Oryza rufipogon</name>
    <name type="common">Brownbeard rice</name>
    <name type="synonym">Asian wild rice</name>
    <dbReference type="NCBI Taxonomy" id="4529"/>
    <lineage>
        <taxon>Eukaryota</taxon>
        <taxon>Viridiplantae</taxon>
        <taxon>Streptophyta</taxon>
        <taxon>Embryophyta</taxon>
        <taxon>Tracheophyta</taxon>
        <taxon>Spermatophyta</taxon>
        <taxon>Magnoliopsida</taxon>
        <taxon>Liliopsida</taxon>
        <taxon>Poales</taxon>
        <taxon>Poaceae</taxon>
        <taxon>BOP clade</taxon>
        <taxon>Oryzoideae</taxon>
        <taxon>Oryzeae</taxon>
        <taxon>Oryzinae</taxon>
        <taxon>Oryza</taxon>
    </lineage>
</organism>
<reference evidence="3" key="1">
    <citation type="submission" date="2013-06" db="EMBL/GenBank/DDBJ databases">
        <authorList>
            <person name="Zhao Q."/>
        </authorList>
    </citation>
    <scope>NUCLEOTIDE SEQUENCE</scope>
    <source>
        <strain evidence="3">cv. W1943</strain>
    </source>
</reference>
<feature type="region of interest" description="Disordered" evidence="1">
    <location>
        <begin position="55"/>
        <end position="75"/>
    </location>
</feature>
<protein>
    <submittedName>
        <fullName evidence="2">Uncharacterized protein</fullName>
    </submittedName>
</protein>
<dbReference type="Gramene" id="ORUFI03G14670.1">
    <property type="protein sequence ID" value="ORUFI03G14670.1"/>
    <property type="gene ID" value="ORUFI03G14670"/>
</dbReference>
<dbReference type="Proteomes" id="UP000008022">
    <property type="component" value="Unassembled WGS sequence"/>
</dbReference>
<accession>A0A0E0NTU7</accession>
<dbReference type="EnsemblPlants" id="ORUFI03G14670.1">
    <property type="protein sequence ID" value="ORUFI03G14670.1"/>
    <property type="gene ID" value="ORUFI03G14670"/>
</dbReference>